<dbReference type="PROSITE" id="PS50837">
    <property type="entry name" value="NACHT"/>
    <property type="match status" value="1"/>
</dbReference>
<dbReference type="Proteomes" id="UP000624325">
    <property type="component" value="Unassembled WGS sequence"/>
</dbReference>
<feature type="transmembrane region" description="Helical" evidence="1">
    <location>
        <begin position="37"/>
        <end position="58"/>
    </location>
</feature>
<dbReference type="Gene3D" id="3.40.50.300">
    <property type="entry name" value="P-loop containing nucleotide triphosphate hydrolases"/>
    <property type="match status" value="1"/>
</dbReference>
<feature type="domain" description="NACHT" evidence="2">
    <location>
        <begin position="168"/>
        <end position="293"/>
    </location>
</feature>
<dbReference type="InterPro" id="IPR007111">
    <property type="entry name" value="NACHT_NTPase"/>
</dbReference>
<dbReference type="SUPFAM" id="SSF52540">
    <property type="entry name" value="P-loop containing nucleoside triphosphate hydrolases"/>
    <property type="match status" value="1"/>
</dbReference>
<feature type="transmembrane region" description="Helical" evidence="1">
    <location>
        <begin position="738"/>
        <end position="757"/>
    </location>
</feature>
<feature type="transmembrane region" description="Helical" evidence="1">
    <location>
        <begin position="963"/>
        <end position="985"/>
    </location>
</feature>
<dbReference type="RefSeq" id="WP_203703612.1">
    <property type="nucleotide sequence ID" value="NZ_BAAALU010000010.1"/>
</dbReference>
<organism evidence="3 4">
    <name type="scientific">Asanoa iriomotensis</name>
    <dbReference type="NCBI Taxonomy" id="234613"/>
    <lineage>
        <taxon>Bacteria</taxon>
        <taxon>Bacillati</taxon>
        <taxon>Actinomycetota</taxon>
        <taxon>Actinomycetes</taxon>
        <taxon>Micromonosporales</taxon>
        <taxon>Micromonosporaceae</taxon>
        <taxon>Asanoa</taxon>
    </lineage>
</organism>
<feature type="transmembrane region" description="Helical" evidence="1">
    <location>
        <begin position="603"/>
        <end position="624"/>
    </location>
</feature>
<name>A0ABQ4C3T1_9ACTN</name>
<proteinExistence type="predicted"/>
<evidence type="ECO:0000256" key="1">
    <source>
        <dbReference type="SAM" id="Phobius"/>
    </source>
</evidence>
<accession>A0ABQ4C3T1</accession>
<comment type="caution">
    <text evidence="3">The sequence shown here is derived from an EMBL/GenBank/DDBJ whole genome shotgun (WGS) entry which is preliminary data.</text>
</comment>
<gene>
    <name evidence="3" type="ORF">Air01nite_35150</name>
</gene>
<dbReference type="EMBL" id="BONC01000023">
    <property type="protein sequence ID" value="GIF57420.1"/>
    <property type="molecule type" value="Genomic_DNA"/>
</dbReference>
<feature type="transmembrane region" description="Helical" evidence="1">
    <location>
        <begin position="675"/>
        <end position="693"/>
    </location>
</feature>
<feature type="transmembrane region" description="Helical" evidence="1">
    <location>
        <begin position="848"/>
        <end position="876"/>
    </location>
</feature>
<feature type="transmembrane region" description="Helical" evidence="1">
    <location>
        <begin position="645"/>
        <end position="663"/>
    </location>
</feature>
<dbReference type="InterPro" id="IPR027417">
    <property type="entry name" value="P-loop_NTPase"/>
</dbReference>
<feature type="transmembrane region" description="Helical" evidence="1">
    <location>
        <begin position="12"/>
        <end position="31"/>
    </location>
</feature>
<feature type="transmembrane region" description="Helical" evidence="1">
    <location>
        <begin position="922"/>
        <end position="942"/>
    </location>
</feature>
<protein>
    <recommendedName>
        <fullName evidence="2">NACHT domain-containing protein</fullName>
    </recommendedName>
</protein>
<keyword evidence="1" id="KW-1133">Transmembrane helix</keyword>
<feature type="transmembrane region" description="Helical" evidence="1">
    <location>
        <begin position="451"/>
        <end position="474"/>
    </location>
</feature>
<reference evidence="3 4" key="1">
    <citation type="submission" date="2021-01" db="EMBL/GenBank/DDBJ databases">
        <title>Whole genome shotgun sequence of Asanoa iriomotensis NBRC 100142.</title>
        <authorList>
            <person name="Komaki H."/>
            <person name="Tamura T."/>
        </authorList>
    </citation>
    <scope>NUCLEOTIDE SEQUENCE [LARGE SCALE GENOMIC DNA]</scope>
    <source>
        <strain evidence="3 4">NBRC 100142</strain>
    </source>
</reference>
<keyword evidence="1" id="KW-0472">Membrane</keyword>
<feature type="transmembrane region" description="Helical" evidence="1">
    <location>
        <begin position="714"/>
        <end position="732"/>
    </location>
</feature>
<evidence type="ECO:0000313" key="4">
    <source>
        <dbReference type="Proteomes" id="UP000624325"/>
    </source>
</evidence>
<keyword evidence="4" id="KW-1185">Reference proteome</keyword>
<evidence type="ECO:0000313" key="3">
    <source>
        <dbReference type="EMBL" id="GIF57420.1"/>
    </source>
</evidence>
<feature type="transmembrane region" description="Helical" evidence="1">
    <location>
        <begin position="784"/>
        <end position="817"/>
    </location>
</feature>
<sequence>MREDRGLGSPLVIALRSFALTSAVALLINLVSSKAPVAVPAWVWIALLVVFGAASVVVDARERTLERPVGTLQEVLDLATIDLSAAVADQWRAEGIRLQLYPAARRLPISWTSTPSDGFSSWARVLEVGGHAASRHRPDPAHWALSYTGLRGSGPDLARIWLRRVPSRRLVVLGEVGSGKTELLITLINQIFDEREPESGQLVPVLLPASSWDPSATDFASWVAEWLATSYSFLSVPAPGSSRRTLARALLDEGRVAIIVDGLDELPAALAAKAVERLSSELRPGQYLLVSSRHDPYFAAVADGPLDGAVGVVLDAQDPEQVLDYLARRSDGNTQRWDPVAAAVRQREAIADVLRTPLMVMLVDAIYNDQGRPGPAELLAETDAAAIEDRLLDGFLNLRYPDDDHQRWSVSDVRRWLGYLAAESLVRPDSVNLAWWDLPVAPASKRTRERLTYVVTPLLALTWTAVSAALMYSLLLNDLNRGLTNAARIGLAAVAVYAALLYLSRNYRAALVAVLGAYIAGIMSGSYDLAVVAGLAAGLCWQPLRLVRTGLRPALTVGAVVAAPPVLIRVVDGLSALRPERSLVQGFGGGFADGWVNRWDPDWNGFIGIYAIAVSMTWIATRLFPRSPCAVDRPFHLFARWRTTSPGATAVVVGVLVMILGLLADGHQDDVVHGWMLAPADGFAVGFLIWYLATWSARVGVRRAGASLPLTRSVLIGVSAGLFSFLALNGRSDVPNPWANALADAVLFGLLTWFLVAPPRLRPDTASDHRPVGLLDGTRFAGPAIVVGVLVGALDVLSAGAAGVAYGVAGCAIVLYGSYRRSDLWRRRTPDATGHRGPAHWAIRPEEVGVVVTVLVGVVAGFAYAIVYGVTSALAVKVSLEIHARRRPSTGLRASRAGVLGGAVLGSMVAFGASFSRIGPQWALLIGVTSAAAAIVAFGTEGKPAPENLVLSPRRLLDLDRWAFLRTTVGLAVTVGLAAGTWTMAVYGPAAAVLATISTTATYGVSAGLVVAAAQCRYGHYSASRLWLAADQKLPWRLQAFLDDAYTIRGVLRRNGAVYQFRHERLQGRLAQGGRHR</sequence>
<feature type="transmembrane region" description="Helical" evidence="1">
    <location>
        <begin position="510"/>
        <end position="537"/>
    </location>
</feature>
<keyword evidence="1" id="KW-0812">Transmembrane</keyword>
<feature type="transmembrane region" description="Helical" evidence="1">
    <location>
        <begin position="486"/>
        <end position="503"/>
    </location>
</feature>
<feature type="transmembrane region" description="Helical" evidence="1">
    <location>
        <begin position="991"/>
        <end position="1014"/>
    </location>
</feature>
<evidence type="ECO:0000259" key="2">
    <source>
        <dbReference type="PROSITE" id="PS50837"/>
    </source>
</evidence>